<dbReference type="InterPro" id="IPR050087">
    <property type="entry name" value="AON_synthase_class-II"/>
</dbReference>
<dbReference type="InterPro" id="IPR011282">
    <property type="entry name" value="2am3keto_CoA_ligase"/>
</dbReference>
<protein>
    <submittedName>
        <fullName evidence="8">Glycine C-acetyltransferase</fullName>
    </submittedName>
</protein>
<dbReference type="InterPro" id="IPR015424">
    <property type="entry name" value="PyrdxlP-dep_Trfase"/>
</dbReference>
<reference evidence="8" key="2">
    <citation type="submission" date="2025-08" db="UniProtKB">
        <authorList>
            <consortium name="Ensembl"/>
        </authorList>
    </citation>
    <scope>IDENTIFICATION</scope>
    <source>
        <strain evidence="8">Thoroughbred</strain>
    </source>
</reference>
<dbReference type="InterPro" id="IPR001917">
    <property type="entry name" value="Aminotrans_II_pyridoxalP_BS"/>
</dbReference>
<dbReference type="Bgee" id="ENSECAG00000029050">
    <property type="expression patterns" value="Expressed in bone marrow and 23 other cell types or tissues"/>
</dbReference>
<evidence type="ECO:0000256" key="1">
    <source>
        <dbReference type="ARBA" id="ARBA00001933"/>
    </source>
</evidence>
<accession>A0A5F5Q043</accession>
<gene>
    <name evidence="8" type="primary">GCAT</name>
</gene>
<evidence type="ECO:0000313" key="8">
    <source>
        <dbReference type="Ensembl" id="ENSECAP00000054273.2"/>
    </source>
</evidence>
<dbReference type="Gene3D" id="3.90.1150.10">
    <property type="entry name" value="Aspartate Aminotransferase, domain 1"/>
    <property type="match status" value="1"/>
</dbReference>
<evidence type="ECO:0000256" key="2">
    <source>
        <dbReference type="ARBA" id="ARBA00008392"/>
    </source>
</evidence>
<dbReference type="Ensembl" id="ENSECAT00000066180.2">
    <property type="protein sequence ID" value="ENSECAP00000054273.2"/>
    <property type="gene ID" value="ENSECAG00000029050.3"/>
</dbReference>
<proteinExistence type="inferred from homology"/>
<dbReference type="HAMAP" id="MF_00985">
    <property type="entry name" value="2am3keto_CoA_ligase"/>
    <property type="match status" value="1"/>
</dbReference>
<keyword evidence="9" id="KW-1185">Reference proteome</keyword>
<keyword evidence="4" id="KW-0663">Pyridoxal phosphate</keyword>
<dbReference type="PANTHER" id="PTHR13693:SF102">
    <property type="entry name" value="2-AMINO-3-KETOBUTYRATE COENZYME A LIGASE, MITOCHONDRIAL"/>
    <property type="match status" value="1"/>
</dbReference>
<dbReference type="PROSITE" id="PS00599">
    <property type="entry name" value="AA_TRANSFER_CLASS_2"/>
    <property type="match status" value="1"/>
</dbReference>
<dbReference type="AlphaFoldDB" id="A0A5F5Q043"/>
<dbReference type="InterPro" id="IPR015421">
    <property type="entry name" value="PyrdxlP-dep_Trfase_major"/>
</dbReference>
<dbReference type="SUPFAM" id="SSF53383">
    <property type="entry name" value="PLP-dependent transferases"/>
    <property type="match status" value="1"/>
</dbReference>
<feature type="domain" description="Aminotransferase class I/classII large" evidence="7">
    <location>
        <begin position="152"/>
        <end position="493"/>
    </location>
</feature>
<dbReference type="Pfam" id="PF00155">
    <property type="entry name" value="Aminotran_1_2"/>
    <property type="match status" value="1"/>
</dbReference>
<dbReference type="GeneTree" id="ENSGT00940000155729"/>
<dbReference type="Proteomes" id="UP000002281">
    <property type="component" value="Chromosome 28"/>
</dbReference>
<dbReference type="GO" id="GO:0016607">
    <property type="term" value="C:nuclear speck"/>
    <property type="evidence" value="ECO:0007669"/>
    <property type="project" value="Ensembl"/>
</dbReference>
<dbReference type="Gene3D" id="3.40.640.10">
    <property type="entry name" value="Type I PLP-dependent aspartate aminotransferase-like (Major domain)"/>
    <property type="match status" value="1"/>
</dbReference>
<name>A0A5F5Q043_HORSE</name>
<evidence type="ECO:0000256" key="5">
    <source>
        <dbReference type="ARBA" id="ARBA00023315"/>
    </source>
</evidence>
<dbReference type="GO" id="GO:0008890">
    <property type="term" value="F:glycine C-acetyltransferase activity"/>
    <property type="evidence" value="ECO:0007669"/>
    <property type="project" value="UniProtKB-EC"/>
</dbReference>
<reference evidence="8" key="3">
    <citation type="submission" date="2025-09" db="UniProtKB">
        <authorList>
            <consortium name="Ensembl"/>
        </authorList>
    </citation>
    <scope>IDENTIFICATION</scope>
    <source>
        <strain evidence="8">Thoroughbred</strain>
    </source>
</reference>
<dbReference type="InterPro" id="IPR004839">
    <property type="entry name" value="Aminotransferase_I/II_large"/>
</dbReference>
<dbReference type="NCBIfam" id="TIGR01822">
    <property type="entry name" value="2am3keto_CoA"/>
    <property type="match status" value="1"/>
</dbReference>
<dbReference type="InterPro" id="IPR015422">
    <property type="entry name" value="PyrdxlP-dep_Trfase_small"/>
</dbReference>
<comment type="similarity">
    <text evidence="2">Belongs to the class-II pyridoxal-phosphate-dependent aminotransferase family.</text>
</comment>
<evidence type="ECO:0000313" key="9">
    <source>
        <dbReference type="Proteomes" id="UP000002281"/>
    </source>
</evidence>
<evidence type="ECO:0000256" key="6">
    <source>
        <dbReference type="SAM" id="MobiDB-lite"/>
    </source>
</evidence>
<dbReference type="CDD" id="cd06454">
    <property type="entry name" value="KBL_like"/>
    <property type="match status" value="1"/>
</dbReference>
<sequence length="504" mass="53958">MHVTSRGHRAPGPGAESWARCGLAASFTRRSPGAPAAAARSQRWPSCVASWRRSWKESAGLALGRASESSRPVKDRASTWTASPEVTAPPGSRRTWPGGEGPFRGLRWSGGPAGSGRTCTLGHWLLSRPSGRLWLPGVNSNLVKPVSSEGGILNFCANNYLGLSSHPEVIQAGLQALEEFGAGLSSVRFICGTQSIHKDLEAKIAQFHQREDAILYPSCFDANAGLFEALLTPEDAVLSDELNHASIIDGIRLCKAHKYRYRHLDMANLEAKLQEAQKHRLRLVATDGAFSMDGDIAPLQEICRLASRYGALVFVDECHATGFLGATGRGTDELLGVMDQVTIINSTLGKALGGASGGYTTGPGPLVSLLRQRARPYLFSNSLPPAVIGCASKALDLLMESNAIVQSMAAKTQRFRSKMEAAGFAISGAHHPICPVMLGDARLASCMADDMLKRGIFVIGFSYPVVPKGKARIRVQISAVHSEEDIDRCVEAFVEVGRLHGALP</sequence>
<dbReference type="NCBIfam" id="NF005394">
    <property type="entry name" value="PRK06939.1"/>
    <property type="match status" value="1"/>
</dbReference>
<reference evidence="8 9" key="1">
    <citation type="journal article" date="2009" name="Science">
        <title>Genome sequence, comparative analysis, and population genetics of the domestic horse.</title>
        <authorList>
            <consortium name="Broad Institute Genome Sequencing Platform"/>
            <consortium name="Broad Institute Whole Genome Assembly Team"/>
            <person name="Wade C.M."/>
            <person name="Giulotto E."/>
            <person name="Sigurdsson S."/>
            <person name="Zoli M."/>
            <person name="Gnerre S."/>
            <person name="Imsland F."/>
            <person name="Lear T.L."/>
            <person name="Adelson D.L."/>
            <person name="Bailey E."/>
            <person name="Bellone R.R."/>
            <person name="Bloecker H."/>
            <person name="Distl O."/>
            <person name="Edgar R.C."/>
            <person name="Garber M."/>
            <person name="Leeb T."/>
            <person name="Mauceli E."/>
            <person name="MacLeod J.N."/>
            <person name="Penedo M.C.T."/>
            <person name="Raison J.M."/>
            <person name="Sharpe T."/>
            <person name="Vogel J."/>
            <person name="Andersson L."/>
            <person name="Antczak D.F."/>
            <person name="Biagi T."/>
            <person name="Binns M.M."/>
            <person name="Chowdhary B.P."/>
            <person name="Coleman S.J."/>
            <person name="Della Valle G."/>
            <person name="Fryc S."/>
            <person name="Guerin G."/>
            <person name="Hasegawa T."/>
            <person name="Hill E.W."/>
            <person name="Jurka J."/>
            <person name="Kiialainen A."/>
            <person name="Lindgren G."/>
            <person name="Liu J."/>
            <person name="Magnani E."/>
            <person name="Mickelson J.R."/>
            <person name="Murray J."/>
            <person name="Nergadze S.G."/>
            <person name="Onofrio R."/>
            <person name="Pedroni S."/>
            <person name="Piras M.F."/>
            <person name="Raudsepp T."/>
            <person name="Rocchi M."/>
            <person name="Roeed K.H."/>
            <person name="Ryder O.A."/>
            <person name="Searle S."/>
            <person name="Skow L."/>
            <person name="Swinburne J.E."/>
            <person name="Syvaenen A.C."/>
            <person name="Tozaki T."/>
            <person name="Valberg S.J."/>
            <person name="Vaudin M."/>
            <person name="White J.R."/>
            <person name="Zody M.C."/>
            <person name="Lander E.S."/>
            <person name="Lindblad-Toh K."/>
        </authorList>
    </citation>
    <scope>NUCLEOTIDE SEQUENCE [LARGE SCALE GENOMIC DNA]</scope>
    <source>
        <strain evidence="8 9">Thoroughbred</strain>
    </source>
</reference>
<comment type="cofactor">
    <cofactor evidence="1">
        <name>pyridoxal 5'-phosphate</name>
        <dbReference type="ChEBI" id="CHEBI:597326"/>
    </cofactor>
</comment>
<organism evidence="8 9">
    <name type="scientific">Equus caballus</name>
    <name type="common">Horse</name>
    <dbReference type="NCBI Taxonomy" id="9796"/>
    <lineage>
        <taxon>Eukaryota</taxon>
        <taxon>Metazoa</taxon>
        <taxon>Chordata</taxon>
        <taxon>Craniata</taxon>
        <taxon>Vertebrata</taxon>
        <taxon>Euteleostomi</taxon>
        <taxon>Mammalia</taxon>
        <taxon>Eutheria</taxon>
        <taxon>Laurasiatheria</taxon>
        <taxon>Perissodactyla</taxon>
        <taxon>Equidae</taxon>
        <taxon>Equus</taxon>
    </lineage>
</organism>
<dbReference type="GO" id="GO:0030170">
    <property type="term" value="F:pyridoxal phosphate binding"/>
    <property type="evidence" value="ECO:0007669"/>
    <property type="project" value="InterPro"/>
</dbReference>
<evidence type="ECO:0000256" key="4">
    <source>
        <dbReference type="ARBA" id="ARBA00022898"/>
    </source>
</evidence>
<dbReference type="GO" id="GO:0005739">
    <property type="term" value="C:mitochondrion"/>
    <property type="evidence" value="ECO:0000318"/>
    <property type="project" value="GO_Central"/>
</dbReference>
<dbReference type="GO" id="GO:0006567">
    <property type="term" value="P:L-threonine catabolic process"/>
    <property type="evidence" value="ECO:0007669"/>
    <property type="project" value="InterPro"/>
</dbReference>
<evidence type="ECO:0000259" key="7">
    <source>
        <dbReference type="Pfam" id="PF00155"/>
    </source>
</evidence>
<keyword evidence="5" id="KW-0012">Acyltransferase</keyword>
<keyword evidence="3" id="KW-0808">Transferase</keyword>
<evidence type="ECO:0000256" key="3">
    <source>
        <dbReference type="ARBA" id="ARBA00022679"/>
    </source>
</evidence>
<dbReference type="PANTHER" id="PTHR13693">
    <property type="entry name" value="CLASS II AMINOTRANSFERASE/8-AMINO-7-OXONONANOATE SYNTHASE"/>
    <property type="match status" value="1"/>
</dbReference>
<feature type="region of interest" description="Disordered" evidence="6">
    <location>
        <begin position="62"/>
        <end position="99"/>
    </location>
</feature>